<evidence type="ECO:0000313" key="1">
    <source>
        <dbReference type="EMBL" id="CAK7329758.1"/>
    </source>
</evidence>
<name>A0AAV1R761_9ROSI</name>
<protein>
    <submittedName>
        <fullName evidence="1">Uncharacterized protein</fullName>
    </submittedName>
</protein>
<proteinExistence type="predicted"/>
<reference evidence="1 2" key="1">
    <citation type="submission" date="2024-01" db="EMBL/GenBank/DDBJ databases">
        <authorList>
            <person name="Waweru B."/>
        </authorList>
    </citation>
    <scope>NUCLEOTIDE SEQUENCE [LARGE SCALE GENOMIC DNA]</scope>
</reference>
<comment type="caution">
    <text evidence="1">The sequence shown here is derived from an EMBL/GenBank/DDBJ whole genome shotgun (WGS) entry which is preliminary data.</text>
</comment>
<dbReference type="Proteomes" id="UP001314170">
    <property type="component" value="Unassembled WGS sequence"/>
</dbReference>
<organism evidence="1 2">
    <name type="scientific">Dovyalis caffra</name>
    <dbReference type="NCBI Taxonomy" id="77055"/>
    <lineage>
        <taxon>Eukaryota</taxon>
        <taxon>Viridiplantae</taxon>
        <taxon>Streptophyta</taxon>
        <taxon>Embryophyta</taxon>
        <taxon>Tracheophyta</taxon>
        <taxon>Spermatophyta</taxon>
        <taxon>Magnoliopsida</taxon>
        <taxon>eudicotyledons</taxon>
        <taxon>Gunneridae</taxon>
        <taxon>Pentapetalae</taxon>
        <taxon>rosids</taxon>
        <taxon>fabids</taxon>
        <taxon>Malpighiales</taxon>
        <taxon>Salicaceae</taxon>
        <taxon>Flacourtieae</taxon>
        <taxon>Dovyalis</taxon>
    </lineage>
</organism>
<sequence>MTHEGKNPRKLASSVEYRKKIAATVMGKKDKLMGKMIELQETSFAFILVFHLFLRAKLIQRITED</sequence>
<gene>
    <name evidence="1" type="ORF">DCAF_LOCUS7516</name>
</gene>
<dbReference type="AlphaFoldDB" id="A0AAV1R761"/>
<evidence type="ECO:0000313" key="2">
    <source>
        <dbReference type="Proteomes" id="UP001314170"/>
    </source>
</evidence>
<dbReference type="EMBL" id="CAWUPB010000913">
    <property type="protein sequence ID" value="CAK7329758.1"/>
    <property type="molecule type" value="Genomic_DNA"/>
</dbReference>
<accession>A0AAV1R761</accession>
<keyword evidence="2" id="KW-1185">Reference proteome</keyword>